<gene>
    <name evidence="1" type="ORF">GBG19_01025</name>
</gene>
<evidence type="ECO:0000313" key="2">
    <source>
        <dbReference type="Proteomes" id="UP000472839"/>
    </source>
</evidence>
<comment type="caution">
    <text evidence="1">The sequence shown here is derived from an EMBL/GenBank/DDBJ whole genome shotgun (WGS) entry which is preliminary data.</text>
</comment>
<name>A0A6L4WWM9_9BACT</name>
<accession>A0A6L4WWM9</accession>
<dbReference type="EMBL" id="WFKK01000001">
    <property type="protein sequence ID" value="KAB7891452.1"/>
    <property type="molecule type" value="Genomic_DNA"/>
</dbReference>
<dbReference type="RefSeq" id="WP_152279555.1">
    <property type="nucleotide sequence ID" value="NZ_WFKK01000001.1"/>
</dbReference>
<reference evidence="1 2" key="1">
    <citation type="submission" date="2019-10" db="EMBL/GenBank/DDBJ databases">
        <title>Poseidonibacter ostreae sp. nov., isolated from the gut of the Ostrea denselamellosa.</title>
        <authorList>
            <person name="Choi A."/>
        </authorList>
    </citation>
    <scope>NUCLEOTIDE SEQUENCE [LARGE SCALE GENOMIC DNA]</scope>
    <source>
        <strain evidence="1 2">SJOD-M-33</strain>
    </source>
</reference>
<sequence length="71" mass="8119">MLVRDLKKLLEDYADDAVVQINVSDENETMSLPDVSIDKEYSLGDGLVFNVSVEDGVFFERYNNELEEETI</sequence>
<protein>
    <submittedName>
        <fullName evidence="1">Uncharacterized protein</fullName>
    </submittedName>
</protein>
<proteinExistence type="predicted"/>
<dbReference type="Proteomes" id="UP000472839">
    <property type="component" value="Unassembled WGS sequence"/>
</dbReference>
<organism evidence="1 2">
    <name type="scientific">Poseidonibacter ostreae</name>
    <dbReference type="NCBI Taxonomy" id="2654171"/>
    <lineage>
        <taxon>Bacteria</taxon>
        <taxon>Pseudomonadati</taxon>
        <taxon>Campylobacterota</taxon>
        <taxon>Epsilonproteobacteria</taxon>
        <taxon>Campylobacterales</taxon>
        <taxon>Arcobacteraceae</taxon>
        <taxon>Poseidonibacter</taxon>
    </lineage>
</organism>
<evidence type="ECO:0000313" key="1">
    <source>
        <dbReference type="EMBL" id="KAB7891452.1"/>
    </source>
</evidence>
<dbReference type="AlphaFoldDB" id="A0A6L4WWM9"/>